<gene>
    <name evidence="1" type="ORF">Pro02_75800</name>
</gene>
<protein>
    <submittedName>
        <fullName evidence="1">Uncharacterized protein</fullName>
    </submittedName>
</protein>
<dbReference type="AlphaFoldDB" id="A0A8J3SAM4"/>
<name>A0A8J3SAM4_PLARO</name>
<evidence type="ECO:0000313" key="1">
    <source>
        <dbReference type="EMBL" id="GIH89172.1"/>
    </source>
</evidence>
<dbReference type="EMBL" id="BOOI01000111">
    <property type="protein sequence ID" value="GIH89172.1"/>
    <property type="molecule type" value="Genomic_DNA"/>
</dbReference>
<evidence type="ECO:0000313" key="2">
    <source>
        <dbReference type="Proteomes" id="UP000655044"/>
    </source>
</evidence>
<organism evidence="1 2">
    <name type="scientific">Planobispora rosea</name>
    <dbReference type="NCBI Taxonomy" id="35762"/>
    <lineage>
        <taxon>Bacteria</taxon>
        <taxon>Bacillati</taxon>
        <taxon>Actinomycetota</taxon>
        <taxon>Actinomycetes</taxon>
        <taxon>Streptosporangiales</taxon>
        <taxon>Streptosporangiaceae</taxon>
        <taxon>Planobispora</taxon>
    </lineage>
</organism>
<accession>A0A8J3SAM4</accession>
<dbReference type="Proteomes" id="UP000655044">
    <property type="component" value="Unassembled WGS sequence"/>
</dbReference>
<sequence length="52" mass="5559">MAVTGLDPWDAHAAAIADVAVCPILTLDVAKWQRPSRSLDRPLHVIGIADPD</sequence>
<keyword evidence="2" id="KW-1185">Reference proteome</keyword>
<dbReference type="RefSeq" id="WP_176728430.1">
    <property type="nucleotide sequence ID" value="NZ_BMQP01000081.1"/>
</dbReference>
<proteinExistence type="predicted"/>
<comment type="caution">
    <text evidence="1">The sequence shown here is derived from an EMBL/GenBank/DDBJ whole genome shotgun (WGS) entry which is preliminary data.</text>
</comment>
<reference evidence="1" key="1">
    <citation type="submission" date="2021-01" db="EMBL/GenBank/DDBJ databases">
        <title>Whole genome shotgun sequence of Planobispora rosea NBRC 15558.</title>
        <authorList>
            <person name="Komaki H."/>
            <person name="Tamura T."/>
        </authorList>
    </citation>
    <scope>NUCLEOTIDE SEQUENCE</scope>
    <source>
        <strain evidence="1">NBRC 15558</strain>
    </source>
</reference>